<proteinExistence type="predicted"/>
<evidence type="ECO:0000313" key="3">
    <source>
        <dbReference type="WBParaSite" id="HDID_0000453601-mRNA-1"/>
    </source>
</evidence>
<accession>A0A0R3SHX1</accession>
<evidence type="ECO:0000313" key="2">
    <source>
        <dbReference type="Proteomes" id="UP000274504"/>
    </source>
</evidence>
<dbReference type="Proteomes" id="UP000274504">
    <property type="component" value="Unassembled WGS sequence"/>
</dbReference>
<sequence>MIEDATEMSIVSPSDDKDLTIPPYLYYLNVTLIQVCRDPLFGKFLYTIGQVPRLTYKELIHSQIVWHRFMGDDFFFVASFPKVRQLRLPVESRMFQCIQNAHIYRLKSPFSALEEVILDKVRSCPQSHLPASYSELFPGAKVKLSYEYHRYIHRHEICMNCSMMPPTNNTSRGQPLADLQGCTLAKDNPQTKSITPLKINDLCLHFNFHIFNCQRSEKNGDGRRSKLCYGAEGQVENLSLRVRTPSDYSEISQLIQCGSRLIKLEFLPTLKEFSTSLRCLELSDDLIYGCLMTPDTRNLIKKNCGSFTGVQELRIVRDCLFRLSHVETPEITTTTFLSFLEMFPCLEYLEAKFTGLLPSPYTKMILDTCKNLKNLHIESRTPLVEAPGDKTIEYRSIETMILEFESAITEEELLYLRRCVNLKQLLIKGQFNGIFLCDTAFRLHENLLSLQNLVLISTEIFTMIISQPSGNKTDPENNVKIQILNWMGLESAIRSVPNLFGLFWFDMLKFELANSL</sequence>
<dbReference type="OrthoDB" id="6302757at2759"/>
<evidence type="ECO:0000313" key="1">
    <source>
        <dbReference type="EMBL" id="VDL50911.1"/>
    </source>
</evidence>
<reference evidence="3" key="1">
    <citation type="submission" date="2017-02" db="UniProtKB">
        <authorList>
            <consortium name="WormBaseParasite"/>
        </authorList>
    </citation>
    <scope>IDENTIFICATION</scope>
</reference>
<dbReference type="EMBL" id="UYSG01001782">
    <property type="protein sequence ID" value="VDL50911.1"/>
    <property type="molecule type" value="Genomic_DNA"/>
</dbReference>
<dbReference type="WBParaSite" id="HDID_0000453601-mRNA-1">
    <property type="protein sequence ID" value="HDID_0000453601-mRNA-1"/>
    <property type="gene ID" value="HDID_0000453601"/>
</dbReference>
<reference evidence="1 2" key="2">
    <citation type="submission" date="2018-11" db="EMBL/GenBank/DDBJ databases">
        <authorList>
            <consortium name="Pathogen Informatics"/>
        </authorList>
    </citation>
    <scope>NUCLEOTIDE SEQUENCE [LARGE SCALE GENOMIC DNA]</scope>
</reference>
<organism evidence="3">
    <name type="scientific">Hymenolepis diminuta</name>
    <name type="common">Rat tapeworm</name>
    <dbReference type="NCBI Taxonomy" id="6216"/>
    <lineage>
        <taxon>Eukaryota</taxon>
        <taxon>Metazoa</taxon>
        <taxon>Spiralia</taxon>
        <taxon>Lophotrochozoa</taxon>
        <taxon>Platyhelminthes</taxon>
        <taxon>Cestoda</taxon>
        <taxon>Eucestoda</taxon>
        <taxon>Cyclophyllidea</taxon>
        <taxon>Hymenolepididae</taxon>
        <taxon>Hymenolepis</taxon>
    </lineage>
</organism>
<protein>
    <submittedName>
        <fullName evidence="3">F-box domain-containing protein</fullName>
    </submittedName>
</protein>
<name>A0A0R3SHX1_HYMDI</name>
<gene>
    <name evidence="1" type="ORF">HDID_LOCUS4534</name>
</gene>
<dbReference type="AlphaFoldDB" id="A0A0R3SHX1"/>